<dbReference type="Pfam" id="PF02556">
    <property type="entry name" value="SecB"/>
    <property type="match status" value="1"/>
</dbReference>
<comment type="function">
    <text evidence="6">One of the proteins required for the normal export of preproteins out of the cell cytoplasm. It is a molecular chaperone that binds to a subset of precursor proteins, maintaining them in a translocation-competent state. It also specifically binds to its receptor SecA.</text>
</comment>
<dbReference type="GO" id="GO:0051262">
    <property type="term" value="P:protein tetramerization"/>
    <property type="evidence" value="ECO:0007669"/>
    <property type="project" value="InterPro"/>
</dbReference>
<dbReference type="PRINTS" id="PR01594">
    <property type="entry name" value="SECBCHAPRONE"/>
</dbReference>
<dbReference type="Gene3D" id="3.10.420.10">
    <property type="entry name" value="SecB-like"/>
    <property type="match status" value="1"/>
</dbReference>
<evidence type="ECO:0000256" key="4">
    <source>
        <dbReference type="ARBA" id="ARBA00023010"/>
    </source>
</evidence>
<evidence type="ECO:0000256" key="1">
    <source>
        <dbReference type="ARBA" id="ARBA00009990"/>
    </source>
</evidence>
<dbReference type="NCBIfam" id="NF004394">
    <property type="entry name" value="PRK05751.1-5"/>
    <property type="match status" value="1"/>
</dbReference>
<evidence type="ECO:0000256" key="3">
    <source>
        <dbReference type="ARBA" id="ARBA00022927"/>
    </source>
</evidence>
<dbReference type="GO" id="GO:0006457">
    <property type="term" value="P:protein folding"/>
    <property type="evidence" value="ECO:0007669"/>
    <property type="project" value="UniProtKB-UniRule"/>
</dbReference>
<dbReference type="GO" id="GO:0005737">
    <property type="term" value="C:cytoplasm"/>
    <property type="evidence" value="ECO:0007669"/>
    <property type="project" value="UniProtKB-SubCell"/>
</dbReference>
<dbReference type="PANTHER" id="PTHR36918">
    <property type="match status" value="1"/>
</dbReference>
<keyword evidence="5 6" id="KW-0143">Chaperone</keyword>
<evidence type="ECO:0000256" key="2">
    <source>
        <dbReference type="ARBA" id="ARBA00022448"/>
    </source>
</evidence>
<dbReference type="InterPro" id="IPR003708">
    <property type="entry name" value="SecB"/>
</dbReference>
<accession>A0A077DB35</accession>
<dbReference type="HOGENOM" id="CLU_111574_1_0_4"/>
<dbReference type="RefSeq" id="WP_038498145.1">
    <property type="nucleotide sequence ID" value="NZ_AFWK01000091.1"/>
</dbReference>
<organism evidence="7 8">
    <name type="scientific">Basilea psittacipulmonis DSM 24701</name>
    <dbReference type="NCBI Taxonomy" id="1072685"/>
    <lineage>
        <taxon>Bacteria</taxon>
        <taxon>Pseudomonadati</taxon>
        <taxon>Pseudomonadota</taxon>
        <taxon>Betaproteobacteria</taxon>
        <taxon>Burkholderiales</taxon>
        <taxon>Alcaligenaceae</taxon>
        <taxon>Basilea</taxon>
    </lineage>
</organism>
<dbReference type="OrthoDB" id="9795145at2"/>
<dbReference type="AlphaFoldDB" id="A0A077DB35"/>
<sequence>MAEQKKEPIFALQRIYLKDASLELPNAPKVFLEQEAPHVDISLAVAHTKVEDTIYEATVRVTLTTKVNDKTLYLIEAEQAAIFAIENIPEDQLDPLLNIVCPQMIYPYLRANVADLITRASLPPLHLAEVNFQGLYEQKLAADAAEQDKKTEDKKLS</sequence>
<evidence type="ECO:0000256" key="6">
    <source>
        <dbReference type="HAMAP-Rule" id="MF_00821"/>
    </source>
</evidence>
<keyword evidence="4 6" id="KW-0811">Translocation</keyword>
<keyword evidence="6" id="KW-0963">Cytoplasm</keyword>
<dbReference type="HAMAP" id="MF_00821">
    <property type="entry name" value="SecB"/>
    <property type="match status" value="1"/>
</dbReference>
<dbReference type="InterPro" id="IPR035958">
    <property type="entry name" value="SecB-like_sf"/>
</dbReference>
<dbReference type="Proteomes" id="UP000028945">
    <property type="component" value="Chromosome"/>
</dbReference>
<dbReference type="eggNOG" id="COG1952">
    <property type="taxonomic scope" value="Bacteria"/>
</dbReference>
<keyword evidence="8" id="KW-1185">Reference proteome</keyword>
<dbReference type="SUPFAM" id="SSF54611">
    <property type="entry name" value="SecB-like"/>
    <property type="match status" value="1"/>
</dbReference>
<dbReference type="NCBIfam" id="TIGR00809">
    <property type="entry name" value="secB"/>
    <property type="match status" value="1"/>
</dbReference>
<proteinExistence type="inferred from homology"/>
<dbReference type="EMBL" id="CP009238">
    <property type="protein sequence ID" value="AIL32095.1"/>
    <property type="molecule type" value="Genomic_DNA"/>
</dbReference>
<protein>
    <recommendedName>
        <fullName evidence="6">Protein-export protein SecB</fullName>
    </recommendedName>
</protein>
<comment type="similarity">
    <text evidence="1 6">Belongs to the SecB family.</text>
</comment>
<keyword evidence="2 6" id="KW-0813">Transport</keyword>
<dbReference type="GO" id="GO:0051082">
    <property type="term" value="F:unfolded protein binding"/>
    <property type="evidence" value="ECO:0007669"/>
    <property type="project" value="InterPro"/>
</dbReference>
<evidence type="ECO:0000256" key="5">
    <source>
        <dbReference type="ARBA" id="ARBA00023186"/>
    </source>
</evidence>
<dbReference type="KEGG" id="bpsi:IX83_01040"/>
<gene>
    <name evidence="6" type="primary">secB</name>
    <name evidence="7" type="ORF">IX83_01040</name>
</gene>
<name>A0A077DB35_9BURK</name>
<comment type="subunit">
    <text evidence="6">Homotetramer, a dimer of dimers. One homotetramer interacts with 1 SecA dimer.</text>
</comment>
<dbReference type="GO" id="GO:0015031">
    <property type="term" value="P:protein transport"/>
    <property type="evidence" value="ECO:0007669"/>
    <property type="project" value="UniProtKB-UniRule"/>
</dbReference>
<evidence type="ECO:0000313" key="7">
    <source>
        <dbReference type="EMBL" id="AIL32095.1"/>
    </source>
</evidence>
<reference evidence="7 8" key="1">
    <citation type="journal article" date="2014" name="BMC Genomics">
        <title>A genomic perspective on a new bacterial genus and species from the Alcaligenaceae family, Basilea psittacipulmonis.</title>
        <authorList>
            <person name="Whiteson K.L."/>
            <person name="Hernandez D."/>
            <person name="Lazarevic V."/>
            <person name="Gaia N."/>
            <person name="Farinelli L."/>
            <person name="Francois P."/>
            <person name="Pilo P."/>
            <person name="Frey J."/>
            <person name="Schrenzel J."/>
        </authorList>
    </citation>
    <scope>NUCLEOTIDE SEQUENCE [LARGE SCALE GENOMIC DNA]</scope>
    <source>
        <strain evidence="7 8">DSM 24701</strain>
    </source>
</reference>
<keyword evidence="3 6" id="KW-0653">Protein transport</keyword>
<dbReference type="PANTHER" id="PTHR36918:SF1">
    <property type="entry name" value="PROTEIN-EXPORT PROTEIN SECB"/>
    <property type="match status" value="1"/>
</dbReference>
<comment type="subcellular location">
    <subcellularLocation>
        <location evidence="6">Cytoplasm</location>
    </subcellularLocation>
</comment>
<evidence type="ECO:0000313" key="8">
    <source>
        <dbReference type="Proteomes" id="UP000028945"/>
    </source>
</evidence>
<dbReference type="STRING" id="1072685.IX83_01040"/>